<protein>
    <submittedName>
        <fullName evidence="1">Uncharacterized protein</fullName>
    </submittedName>
</protein>
<dbReference type="EMBL" id="CABPRZ010000015">
    <property type="protein sequence ID" value="VVE30619.1"/>
    <property type="molecule type" value="Genomic_DNA"/>
</dbReference>
<dbReference type="RefSeq" id="WP_150698359.1">
    <property type="nucleotide sequence ID" value="NZ_CABPRZ010000015.1"/>
</dbReference>
<name>A0A5E4X2W3_9BURK</name>
<dbReference type="AlphaFoldDB" id="A0A5E4X2W3"/>
<reference evidence="1 2" key="1">
    <citation type="submission" date="2019-08" db="EMBL/GenBank/DDBJ databases">
        <authorList>
            <person name="Peeters C."/>
        </authorList>
    </citation>
    <scope>NUCLEOTIDE SEQUENCE [LARGE SCALE GENOMIC DNA]</scope>
    <source>
        <strain evidence="1 2">LMG 30175</strain>
    </source>
</reference>
<organism evidence="1 2">
    <name type="scientific">Pandoraea terrae</name>
    <dbReference type="NCBI Taxonomy" id="1537710"/>
    <lineage>
        <taxon>Bacteria</taxon>
        <taxon>Pseudomonadati</taxon>
        <taxon>Pseudomonadota</taxon>
        <taxon>Betaproteobacteria</taxon>
        <taxon>Burkholderiales</taxon>
        <taxon>Burkholderiaceae</taxon>
        <taxon>Pandoraea</taxon>
    </lineage>
</organism>
<sequence length="169" mass="18567">MKTPLTLTVVIRGPVYALLVAELSAFSDPRARAGWLKRLAEDGARAACTEASGLGLDLSRMATIPQAGHECLSFDMRVAIRQEEFPSLHATLEVERDPRARATLLKRFAEEALRWHHNQSARLDVGERLEHRPVPQATNTESRLDLLSLSAGMVPSDLLAAFGVNTSIE</sequence>
<evidence type="ECO:0000313" key="2">
    <source>
        <dbReference type="Proteomes" id="UP000414233"/>
    </source>
</evidence>
<gene>
    <name evidence="1" type="ORF">PTE30175_03534</name>
</gene>
<accession>A0A5E4X2W3</accession>
<dbReference type="Proteomes" id="UP000414233">
    <property type="component" value="Unassembled WGS sequence"/>
</dbReference>
<proteinExistence type="predicted"/>
<keyword evidence="2" id="KW-1185">Reference proteome</keyword>
<evidence type="ECO:0000313" key="1">
    <source>
        <dbReference type="EMBL" id="VVE30619.1"/>
    </source>
</evidence>